<evidence type="ECO:0000313" key="3">
    <source>
        <dbReference type="Proteomes" id="UP000218231"/>
    </source>
</evidence>
<evidence type="ECO:0000313" key="2">
    <source>
        <dbReference type="EMBL" id="PAV60009.1"/>
    </source>
</evidence>
<accession>A0A2A2JEK3</accession>
<gene>
    <name evidence="2" type="ORF">WR25_18055</name>
</gene>
<dbReference type="AlphaFoldDB" id="A0A2A2JEK3"/>
<organism evidence="2 3">
    <name type="scientific">Diploscapter pachys</name>
    <dbReference type="NCBI Taxonomy" id="2018661"/>
    <lineage>
        <taxon>Eukaryota</taxon>
        <taxon>Metazoa</taxon>
        <taxon>Ecdysozoa</taxon>
        <taxon>Nematoda</taxon>
        <taxon>Chromadorea</taxon>
        <taxon>Rhabditida</taxon>
        <taxon>Rhabditina</taxon>
        <taxon>Rhabditomorpha</taxon>
        <taxon>Rhabditoidea</taxon>
        <taxon>Rhabditidae</taxon>
        <taxon>Diploscapter</taxon>
    </lineage>
</organism>
<dbReference type="Proteomes" id="UP000218231">
    <property type="component" value="Unassembled WGS sequence"/>
</dbReference>
<dbReference type="EMBL" id="LIAE01010490">
    <property type="protein sequence ID" value="PAV60009.1"/>
    <property type="molecule type" value="Genomic_DNA"/>
</dbReference>
<sequence length="243" mass="27194">MFILLLFFGFFGEISGEGHHSFPGFDEYKVQDAVTYNGPKYQMSFGTVRGSAPSQHNLQIPVDGGHLQVPRAFYHYSETDVGTDAKFRIPEEGSLWDTNAMIKNNRKDIHGVYLPLPNIEPINLHFITQRTYEKGIASQANEDTPEFALIKAKQICVQDTEVACEKALLKYHRLKAAQIAKEREPIVDQLIDLADVASSARFIDKEGQSTGMVVGVPGYDPIYVGAGLNNNRKNRLSFRFSPP</sequence>
<feature type="chain" id="PRO_5013240125" evidence="1">
    <location>
        <begin position="17"/>
        <end position="243"/>
    </location>
</feature>
<keyword evidence="3" id="KW-1185">Reference proteome</keyword>
<protein>
    <submittedName>
        <fullName evidence="2">Uncharacterized protein</fullName>
    </submittedName>
</protein>
<keyword evidence="1" id="KW-0732">Signal</keyword>
<comment type="caution">
    <text evidence="2">The sequence shown here is derived from an EMBL/GenBank/DDBJ whole genome shotgun (WGS) entry which is preliminary data.</text>
</comment>
<proteinExistence type="predicted"/>
<feature type="signal peptide" evidence="1">
    <location>
        <begin position="1"/>
        <end position="16"/>
    </location>
</feature>
<evidence type="ECO:0000256" key="1">
    <source>
        <dbReference type="SAM" id="SignalP"/>
    </source>
</evidence>
<name>A0A2A2JEK3_9BILA</name>
<reference evidence="2 3" key="1">
    <citation type="journal article" date="2017" name="Curr. Biol.">
        <title>Genome architecture and evolution of a unichromosomal asexual nematode.</title>
        <authorList>
            <person name="Fradin H."/>
            <person name="Zegar C."/>
            <person name="Gutwein M."/>
            <person name="Lucas J."/>
            <person name="Kovtun M."/>
            <person name="Corcoran D."/>
            <person name="Baugh L.R."/>
            <person name="Kiontke K."/>
            <person name="Gunsalus K."/>
            <person name="Fitch D.H."/>
            <person name="Piano F."/>
        </authorList>
    </citation>
    <scope>NUCLEOTIDE SEQUENCE [LARGE SCALE GENOMIC DNA]</scope>
    <source>
        <strain evidence="2">PF1309</strain>
    </source>
</reference>
<dbReference type="OrthoDB" id="5829932at2759"/>